<reference evidence="3" key="2">
    <citation type="submission" date="2015-10" db="EMBL/GenBank/DDBJ databases">
        <authorList>
            <person name="Gilbert D.G."/>
        </authorList>
    </citation>
    <scope>NUCLEOTIDE SEQUENCE</scope>
</reference>
<organism evidence="4 5">
    <name type="scientific">Daphnia magna</name>
    <dbReference type="NCBI Taxonomy" id="35525"/>
    <lineage>
        <taxon>Eukaryota</taxon>
        <taxon>Metazoa</taxon>
        <taxon>Ecdysozoa</taxon>
        <taxon>Arthropoda</taxon>
        <taxon>Crustacea</taxon>
        <taxon>Branchiopoda</taxon>
        <taxon>Diplostraca</taxon>
        <taxon>Cladocera</taxon>
        <taxon>Anomopoda</taxon>
        <taxon>Daphniidae</taxon>
        <taxon>Daphnia</taxon>
    </lineage>
</organism>
<reference evidence="4 5" key="3">
    <citation type="submission" date="2016-03" db="EMBL/GenBank/DDBJ databases">
        <title>EvidentialGene: Evidence-directed Construction of Genes on Genomes.</title>
        <authorList>
            <person name="Gilbert D.G."/>
            <person name="Choi J.-H."/>
            <person name="Mockaitis K."/>
            <person name="Colbourne J."/>
            <person name="Pfrender M."/>
        </authorList>
    </citation>
    <scope>NUCLEOTIDE SEQUENCE [LARGE SCALE GENOMIC DNA]</scope>
    <source>
        <strain evidence="4 5">Xinb3</strain>
        <tissue evidence="4">Complete organism</tissue>
    </source>
</reference>
<protein>
    <submittedName>
        <fullName evidence="3">Colon cancer-associated protein mic1</fullName>
    </submittedName>
</protein>
<evidence type="ECO:0000259" key="2">
    <source>
        <dbReference type="Pfam" id="PF21029"/>
    </source>
</evidence>
<evidence type="ECO:0000259" key="1">
    <source>
        <dbReference type="Pfam" id="PF07035"/>
    </source>
</evidence>
<dbReference type="Pfam" id="PF21029">
    <property type="entry name" value="RMC1_N"/>
    <property type="match status" value="1"/>
</dbReference>
<evidence type="ECO:0000313" key="4">
    <source>
        <dbReference type="EMBL" id="KZS17288.1"/>
    </source>
</evidence>
<dbReference type="PANTHER" id="PTHR12897:SF4">
    <property type="entry name" value="REGULATOR OF MON1-CCZ1 COMPLEX"/>
    <property type="match status" value="1"/>
</dbReference>
<accession>A0A0P5AMI5</accession>
<dbReference type="STRING" id="35525.A0A0P5AMI5"/>
<evidence type="ECO:0000313" key="5">
    <source>
        <dbReference type="Proteomes" id="UP000076858"/>
    </source>
</evidence>
<gene>
    <name evidence="4" type="ORF">APZ42_016882</name>
</gene>
<sequence length="684" mass="76915">MEMSHTTIEATETNFLLQLSQTAIHFEPVTKITNVFYDEVTRQVFTVRSGGATGVNVKGPKMKNPINFCVEDKGAVQSIKFSPDQQILAIQRTSKSVEFQNFSNQVPDGVEYSQPCRGSSTIIIGFVWVSNTDFILVTNQGIEHYQVISDKRYLRAVKNHSIQGNWFVYCPLSGLLLVSSGPLGTSLQPYLFKNHQLLRLTKFEVDFPNPPQPARLCLVERDVTPTVLYNQMMVLVLKHPIKPNPTSSREVTGKSEIVVYTLCKDSPPRKTHILQLETSGKLAVSILDNLIVVHHQASKTSSVFDINITGESDGRVVTLHPFLASVTIRPYFLNIPASAAMLNHEPSKMSCELYSPNWVFFQPNIIIDALLGCLWSLELVLTPLIDMAENPCELFDFLLQRTDAKPTAMAVLSRLMCFPHSLSVDLPVLGRVFDKLNEAYRNQLDIEIQSQIAMPAGAFQLATGSTSRRPNMVIDQTNIYSRILSPMIENKPAGEACDRFIVAIVSEYIRSLVQYHIPVQHFIYEVLIEAFARLGQFYQLHQLFQYHAVADSKPLACLLLSLESVYPAAYQLAIDMLKRISNANEEIVEILLSKNKVLSALRFARDMIPIESISARKFLEAAQNSQDPSVFYGVYQYFQQRNQRARGSPAFLKGEHCEVYSRHFKLLFGDGDSNISLSDSLTMG</sequence>
<dbReference type="Pfam" id="PF07035">
    <property type="entry name" value="RMC1_C"/>
    <property type="match status" value="1"/>
</dbReference>
<dbReference type="InterPro" id="IPR036322">
    <property type="entry name" value="WD40_repeat_dom_sf"/>
</dbReference>
<evidence type="ECO:0000313" key="3">
    <source>
        <dbReference type="EMBL" id="JAI71582.1"/>
    </source>
</evidence>
<dbReference type="AlphaFoldDB" id="A0A0P5AMI5"/>
<feature type="domain" description="Mic1" evidence="1">
    <location>
        <begin position="401"/>
        <end position="653"/>
    </location>
</feature>
<dbReference type="InterPro" id="IPR040371">
    <property type="entry name" value="RMC1"/>
</dbReference>
<dbReference type="GO" id="GO:0031902">
    <property type="term" value="C:late endosome membrane"/>
    <property type="evidence" value="ECO:0007669"/>
    <property type="project" value="TreeGrafter"/>
</dbReference>
<proteinExistence type="predicted"/>
<dbReference type="SUPFAM" id="SSF50978">
    <property type="entry name" value="WD40 repeat-like"/>
    <property type="match status" value="1"/>
</dbReference>
<dbReference type="OrthoDB" id="26384at2759"/>
<dbReference type="GO" id="GO:0035658">
    <property type="term" value="C:Mon1-Ccz1 complex"/>
    <property type="evidence" value="ECO:0007669"/>
    <property type="project" value="InterPro"/>
</dbReference>
<feature type="domain" description="Regulator of MON1-CCZ1 complex N-terminal" evidence="2">
    <location>
        <begin position="35"/>
        <end position="154"/>
    </location>
</feature>
<dbReference type="EMBL" id="LRGB01000642">
    <property type="protein sequence ID" value="KZS17288.1"/>
    <property type="molecule type" value="Genomic_DNA"/>
</dbReference>
<name>A0A0P5AMI5_9CRUS</name>
<dbReference type="GO" id="GO:0010506">
    <property type="term" value="P:regulation of autophagy"/>
    <property type="evidence" value="ECO:0007669"/>
    <property type="project" value="InterPro"/>
</dbReference>
<dbReference type="InterPro" id="IPR049040">
    <property type="entry name" value="RMC1_N"/>
</dbReference>
<dbReference type="EMBL" id="GDIP01224315">
    <property type="protein sequence ID" value="JAI99086.1"/>
    <property type="molecule type" value="Transcribed_RNA"/>
</dbReference>
<reference evidence="3" key="1">
    <citation type="submission" date="2015-10" db="EMBL/GenBank/DDBJ databases">
        <title>Daphnia magna gene sets from two clonal populations assembled and annotated with EvidentialGene.</title>
        <authorList>
            <person name="Gilbert D."/>
            <person name="Podicheti R."/>
            <person name="Orsini L."/>
            <person name="Colbourne J."/>
            <person name="Pfrender M."/>
        </authorList>
    </citation>
    <scope>NUCLEOTIDE SEQUENCE</scope>
</reference>
<dbReference type="Proteomes" id="UP000076858">
    <property type="component" value="Unassembled WGS sequence"/>
</dbReference>
<keyword evidence="5" id="KW-1185">Reference proteome</keyword>
<dbReference type="EMBL" id="GDIP01251819">
    <property type="protein sequence ID" value="JAI71582.1"/>
    <property type="molecule type" value="Transcribed_RNA"/>
</dbReference>
<dbReference type="InterPro" id="IPR009755">
    <property type="entry name" value="RMC1_C"/>
</dbReference>
<dbReference type="PANTHER" id="PTHR12897">
    <property type="entry name" value="COLON CANCER-ASSOCIATED PROTEIN MIC1"/>
    <property type="match status" value="1"/>
</dbReference>
<dbReference type="GO" id="GO:0005765">
    <property type="term" value="C:lysosomal membrane"/>
    <property type="evidence" value="ECO:0007669"/>
    <property type="project" value="TreeGrafter"/>
</dbReference>